<dbReference type="PANTHER" id="PTHR30535:SF34">
    <property type="entry name" value="MOLYBDATE-BINDING PROTEIN MOLA"/>
    <property type="match status" value="1"/>
</dbReference>
<accession>A0A0K2RWQ8</accession>
<name>A0A0K2RWQ8_9MICC</name>
<dbReference type="PROSITE" id="PS50983">
    <property type="entry name" value="FE_B12_PBP"/>
    <property type="match status" value="1"/>
</dbReference>
<feature type="domain" description="Fe/B12 periplasmic-binding" evidence="2">
    <location>
        <begin position="27"/>
        <end position="286"/>
    </location>
</feature>
<protein>
    <submittedName>
        <fullName evidence="3">Iron(III) ABC transporter</fullName>
    </submittedName>
</protein>
<evidence type="ECO:0000256" key="1">
    <source>
        <dbReference type="ARBA" id="ARBA00008814"/>
    </source>
</evidence>
<dbReference type="AlphaFoldDB" id="A0A0K2RWQ8"/>
<dbReference type="Gene3D" id="3.40.50.1980">
    <property type="entry name" value="Nitrogenase molybdenum iron protein domain"/>
    <property type="match status" value="2"/>
</dbReference>
<dbReference type="CDD" id="cd01142">
    <property type="entry name" value="TroA_e"/>
    <property type="match status" value="1"/>
</dbReference>
<dbReference type="Pfam" id="PF01497">
    <property type="entry name" value="Peripla_BP_2"/>
    <property type="match status" value="1"/>
</dbReference>
<dbReference type="PATRIC" id="fig|43675.28.peg.3"/>
<evidence type="ECO:0000313" key="4">
    <source>
        <dbReference type="Proteomes" id="UP000066203"/>
    </source>
</evidence>
<proteinExistence type="inferred from homology"/>
<dbReference type="Proteomes" id="UP000066203">
    <property type="component" value="Chromosome"/>
</dbReference>
<dbReference type="Gene3D" id="1.20.58.2180">
    <property type="match status" value="1"/>
</dbReference>
<organism evidence="3">
    <name type="scientific">Rothia mucilaginosa</name>
    <dbReference type="NCBI Taxonomy" id="43675"/>
    <lineage>
        <taxon>Bacteria</taxon>
        <taxon>Bacillati</taxon>
        <taxon>Actinomycetota</taxon>
        <taxon>Actinomycetes</taxon>
        <taxon>Micrococcales</taxon>
        <taxon>Micrococcaceae</taxon>
        <taxon>Rothia</taxon>
    </lineage>
</organism>
<evidence type="ECO:0000259" key="2">
    <source>
        <dbReference type="PROSITE" id="PS50983"/>
    </source>
</evidence>
<comment type="similarity">
    <text evidence="1">Belongs to the bacterial solute-binding protein 8 family.</text>
</comment>
<sequence length="325" mass="35635">MKDNGDGTKVIKDIDGKEVTVPTTPERIADLWHANNQVVLLLGGAEKLVSTTTNVKSLAWFKQVYPGIEKVDAPVKGTDVNMEQLLADKPEVLLASSKEQIAKAAEAGIPAVHVEFQNFADLKRTVELTAEVIGTDEAIERAEKYLAYLEKNENLIKERLKDVTESPKVLHISGGSDLTKVDGSKSLIGEWMKLAGAKNSLDGVENLKNISLEQIIASQPEYIIIGGADAQKGVDAIKADAAWADVPAVKNGKIIKNPVGTFNWDRYSAEEALQILWAAKLFHPEKFTDVDLVKETREFYSTFYGYNLTEDEAQRIINGQGPATN</sequence>
<reference evidence="4" key="1">
    <citation type="submission" date="2015-08" db="EMBL/GenBank/DDBJ databases">
        <title>Complete genome sequence of Rothia mucilaginosa strain NUM-Rm6536.</title>
        <authorList>
            <person name="Nambu T."/>
        </authorList>
    </citation>
    <scope>NUCLEOTIDE SEQUENCE [LARGE SCALE GENOMIC DNA]</scope>
    <source>
        <strain evidence="4">NUM-Rm6536</strain>
    </source>
</reference>
<dbReference type="InterPro" id="IPR002491">
    <property type="entry name" value="ABC_transptr_periplasmic_BD"/>
</dbReference>
<gene>
    <name evidence="3" type="ORF">RM6536_0002</name>
</gene>
<dbReference type="EMBL" id="AP014938">
    <property type="protein sequence ID" value="BAS19249.1"/>
    <property type="molecule type" value="Genomic_DNA"/>
</dbReference>
<evidence type="ECO:0000313" key="3">
    <source>
        <dbReference type="EMBL" id="BAS19249.1"/>
    </source>
</evidence>
<dbReference type="InterPro" id="IPR050902">
    <property type="entry name" value="ABC_Transporter_SBP"/>
</dbReference>
<dbReference type="PANTHER" id="PTHR30535">
    <property type="entry name" value="VITAMIN B12-BINDING PROTEIN"/>
    <property type="match status" value="1"/>
</dbReference>
<dbReference type="SUPFAM" id="SSF53807">
    <property type="entry name" value="Helical backbone' metal receptor"/>
    <property type="match status" value="1"/>
</dbReference>